<protein>
    <submittedName>
        <fullName evidence="3">Nucleotide-binding universal stress protein, UspA family</fullName>
    </submittedName>
</protein>
<name>A0A1G6XRM8_9BACT</name>
<dbReference type="STRING" id="686796.SAMN04488104_10644"/>
<dbReference type="PANTHER" id="PTHR46268:SF6">
    <property type="entry name" value="UNIVERSAL STRESS PROTEIN UP12"/>
    <property type="match status" value="1"/>
</dbReference>
<feature type="domain" description="UspA" evidence="2">
    <location>
        <begin position="149"/>
        <end position="277"/>
    </location>
</feature>
<dbReference type="EMBL" id="FNAC01000064">
    <property type="protein sequence ID" value="SDD80095.1"/>
    <property type="molecule type" value="Genomic_DNA"/>
</dbReference>
<accession>A0A1G6XRM8</accession>
<evidence type="ECO:0000256" key="1">
    <source>
        <dbReference type="ARBA" id="ARBA00008791"/>
    </source>
</evidence>
<evidence type="ECO:0000313" key="3">
    <source>
        <dbReference type="EMBL" id="SDD80095.1"/>
    </source>
</evidence>
<dbReference type="Gene3D" id="3.40.50.620">
    <property type="entry name" value="HUPs"/>
    <property type="match status" value="1"/>
</dbReference>
<keyword evidence="4" id="KW-1185">Reference proteome</keyword>
<proteinExistence type="inferred from homology"/>
<gene>
    <name evidence="3" type="ORF">SAMN04488104_10644</name>
</gene>
<organism evidence="3 4">
    <name type="scientific">Algoriphagus faecimaris</name>
    <dbReference type="NCBI Taxonomy" id="686796"/>
    <lineage>
        <taxon>Bacteria</taxon>
        <taxon>Pseudomonadati</taxon>
        <taxon>Bacteroidota</taxon>
        <taxon>Cytophagia</taxon>
        <taxon>Cytophagales</taxon>
        <taxon>Cyclobacteriaceae</taxon>
        <taxon>Algoriphagus</taxon>
    </lineage>
</organism>
<dbReference type="PANTHER" id="PTHR46268">
    <property type="entry name" value="STRESS RESPONSE PROTEIN NHAX"/>
    <property type="match status" value="1"/>
</dbReference>
<dbReference type="CDD" id="cd00293">
    <property type="entry name" value="USP-like"/>
    <property type="match status" value="1"/>
</dbReference>
<dbReference type="AlphaFoldDB" id="A0A1G6XRM8"/>
<dbReference type="SUPFAM" id="SSF52402">
    <property type="entry name" value="Adenine nucleotide alpha hydrolases-like"/>
    <property type="match status" value="2"/>
</dbReference>
<dbReference type="InterPro" id="IPR014729">
    <property type="entry name" value="Rossmann-like_a/b/a_fold"/>
</dbReference>
<sequence length="278" mass="31399">MIMYKKIGLAIAFSPRIEALIAESKRLVQLFDAELVLIHVGIKTPELEGRLNEILTSQGCDQLKIRTRWEEGKPVKMILKACEEEQVDLLVAGALKKEGLFKYYMGSVGRKIIRKSNCSVLTLIEPHVETSSFSHVVINGTQLEITAEVIRQGVQLSKMLAADHVSVLNEIKMYGLQMGTASEDSEQEIAHTRRQLVQDEIDYVQQILDTIDKGDLKINIKVTGGRWAVELARYCEKTHADLLIVGDDKKLNFFDRIFPHDLEELLSTLPCNLLIVKK</sequence>
<dbReference type="Pfam" id="PF00582">
    <property type="entry name" value="Usp"/>
    <property type="match status" value="2"/>
</dbReference>
<dbReference type="Gene3D" id="3.40.50.12370">
    <property type="match status" value="1"/>
</dbReference>
<evidence type="ECO:0000259" key="2">
    <source>
        <dbReference type="Pfam" id="PF00582"/>
    </source>
</evidence>
<reference evidence="4" key="1">
    <citation type="submission" date="2016-10" db="EMBL/GenBank/DDBJ databases">
        <authorList>
            <person name="Varghese N."/>
            <person name="Submissions S."/>
        </authorList>
    </citation>
    <scope>NUCLEOTIDE SEQUENCE [LARGE SCALE GENOMIC DNA]</scope>
    <source>
        <strain evidence="4">DSM 23095</strain>
    </source>
</reference>
<comment type="similarity">
    <text evidence="1">Belongs to the universal stress protein A family.</text>
</comment>
<evidence type="ECO:0000313" key="4">
    <source>
        <dbReference type="Proteomes" id="UP000199060"/>
    </source>
</evidence>
<feature type="domain" description="UspA" evidence="2">
    <location>
        <begin position="64"/>
        <end position="121"/>
    </location>
</feature>
<dbReference type="InterPro" id="IPR006016">
    <property type="entry name" value="UspA"/>
</dbReference>
<dbReference type="Proteomes" id="UP000199060">
    <property type="component" value="Unassembled WGS sequence"/>
</dbReference>